<keyword evidence="2" id="KW-1133">Transmembrane helix</keyword>
<name>A0AAW1N0M6_POPJA</name>
<comment type="caution">
    <text evidence="3">The sequence shown here is derived from an EMBL/GenBank/DDBJ whole genome shotgun (WGS) entry which is preliminary data.</text>
</comment>
<keyword evidence="4" id="KW-1185">Reference proteome</keyword>
<reference evidence="3 4" key="1">
    <citation type="journal article" date="2024" name="BMC Genomics">
        <title>De novo assembly and annotation of Popillia japonica's genome with initial clues to its potential as an invasive pest.</title>
        <authorList>
            <person name="Cucini C."/>
            <person name="Boschi S."/>
            <person name="Funari R."/>
            <person name="Cardaioli E."/>
            <person name="Iannotti N."/>
            <person name="Marturano G."/>
            <person name="Paoli F."/>
            <person name="Bruttini M."/>
            <person name="Carapelli A."/>
            <person name="Frati F."/>
            <person name="Nardi F."/>
        </authorList>
    </citation>
    <scope>NUCLEOTIDE SEQUENCE [LARGE SCALE GENOMIC DNA]</scope>
    <source>
        <strain evidence="3">DMR45628</strain>
    </source>
</reference>
<dbReference type="Proteomes" id="UP001458880">
    <property type="component" value="Unassembled WGS sequence"/>
</dbReference>
<dbReference type="EMBL" id="JASPKY010000014">
    <property type="protein sequence ID" value="KAK9753408.1"/>
    <property type="molecule type" value="Genomic_DNA"/>
</dbReference>
<keyword evidence="2" id="KW-0812">Transmembrane</keyword>
<dbReference type="SUPFAM" id="SSF48726">
    <property type="entry name" value="Immunoglobulin"/>
    <property type="match status" value="1"/>
</dbReference>
<evidence type="ECO:0000313" key="3">
    <source>
        <dbReference type="EMBL" id="KAK9753408.1"/>
    </source>
</evidence>
<accession>A0AAW1N0M6</accession>
<organism evidence="3 4">
    <name type="scientific">Popillia japonica</name>
    <name type="common">Japanese beetle</name>
    <dbReference type="NCBI Taxonomy" id="7064"/>
    <lineage>
        <taxon>Eukaryota</taxon>
        <taxon>Metazoa</taxon>
        <taxon>Ecdysozoa</taxon>
        <taxon>Arthropoda</taxon>
        <taxon>Hexapoda</taxon>
        <taxon>Insecta</taxon>
        <taxon>Pterygota</taxon>
        <taxon>Neoptera</taxon>
        <taxon>Endopterygota</taxon>
        <taxon>Coleoptera</taxon>
        <taxon>Polyphaga</taxon>
        <taxon>Scarabaeiformia</taxon>
        <taxon>Scarabaeidae</taxon>
        <taxon>Rutelinae</taxon>
        <taxon>Popillia</taxon>
    </lineage>
</organism>
<dbReference type="AlphaFoldDB" id="A0AAW1N0M6"/>
<keyword evidence="2" id="KW-0472">Membrane</keyword>
<evidence type="ECO:0000256" key="1">
    <source>
        <dbReference type="SAM" id="MobiDB-lite"/>
    </source>
</evidence>
<evidence type="ECO:0000256" key="2">
    <source>
        <dbReference type="SAM" id="Phobius"/>
    </source>
</evidence>
<dbReference type="InterPro" id="IPR036179">
    <property type="entry name" value="Ig-like_dom_sf"/>
</dbReference>
<sequence length="294" mass="33683">MVNSSHPVYKLLGRYHVDDVIQEAREDCYLATLRIKDADVTDSRSYYLAVENDRGIDRHVVQLYVNEPLDVGTLVSLGAVGLAISVLMVCGCVYAIRTERWCFARKGDFKPADMNGDKKDIEKISTGPGGIPADAIYTTASRGGRHNSPETMKQPSFTFHGRHNLEGHRKDNICLGFDSNVHHYQVRTLVPNYHKSNNARKGFYRTAMPNKRSSNFSLYTNGNNLLGNRIDFEDVNKSFLDIERYSHTRSFEDVNKSFLDIERYSHTRRYKNGERPRPLQPANQNFGYHRLFPQ</sequence>
<feature type="transmembrane region" description="Helical" evidence="2">
    <location>
        <begin position="74"/>
        <end position="96"/>
    </location>
</feature>
<feature type="region of interest" description="Disordered" evidence="1">
    <location>
        <begin position="270"/>
        <end position="294"/>
    </location>
</feature>
<evidence type="ECO:0000313" key="4">
    <source>
        <dbReference type="Proteomes" id="UP001458880"/>
    </source>
</evidence>
<gene>
    <name evidence="3" type="ORF">QE152_g3534</name>
</gene>
<protein>
    <submittedName>
        <fullName evidence="3">Uncharacterized protein</fullName>
    </submittedName>
</protein>
<proteinExistence type="predicted"/>